<proteinExistence type="predicted"/>
<evidence type="ECO:0000313" key="1">
    <source>
        <dbReference type="EMBL" id="KAH7917029.1"/>
    </source>
</evidence>
<dbReference type="EMBL" id="MU267336">
    <property type="protein sequence ID" value="KAH7917029.1"/>
    <property type="molecule type" value="Genomic_DNA"/>
</dbReference>
<evidence type="ECO:0000313" key="2">
    <source>
        <dbReference type="Proteomes" id="UP000790709"/>
    </source>
</evidence>
<protein>
    <submittedName>
        <fullName evidence="1">Uncharacterized protein</fullName>
    </submittedName>
</protein>
<dbReference type="Proteomes" id="UP000790709">
    <property type="component" value="Unassembled WGS sequence"/>
</dbReference>
<sequence>MSNKQSKQPSGSCQTTCHASPLGELHDEPMDNESTEPPSAPSMTATSKRLRRPSNDNSRSSKRPPHGWVFKPFLQTVAHATSCPQCTAYIKNLSEVNSTSGSFAAAIEAHDSFYADRANCGMLPGCDVALLEDDVRHFRHGMEEAVVTRDEYLHELRDQDSEITTLKEELAVAQAQLASVSIPPVAHGGRGSGGSSKPTARGKVPSFPPSTSKPPLLNKGKTSDPPLLGQATFVSYAKPPTMSALSTKPPATSLLPTTANKPAAVLTSEKGKGPAAPIPVNGYVTDKSNSKEECNMRRVIRVLRDEMNQAVYEDNRASSSVPNPPRKTMARKGKGKAVETAPQAAEVQEDAPKVLPDESIFYGQGVRPPGWLDGEQGNQFFRFEGENDGTLVVPIGGMEYRFSGAARLRVETTMANRDPPSLDGTCQDAIPLFNIICGMARILCTCA</sequence>
<organism evidence="1 2">
    <name type="scientific">Leucogyrophana mollusca</name>
    <dbReference type="NCBI Taxonomy" id="85980"/>
    <lineage>
        <taxon>Eukaryota</taxon>
        <taxon>Fungi</taxon>
        <taxon>Dikarya</taxon>
        <taxon>Basidiomycota</taxon>
        <taxon>Agaricomycotina</taxon>
        <taxon>Agaricomycetes</taxon>
        <taxon>Agaricomycetidae</taxon>
        <taxon>Boletales</taxon>
        <taxon>Boletales incertae sedis</taxon>
        <taxon>Leucogyrophana</taxon>
    </lineage>
</organism>
<reference evidence="1" key="1">
    <citation type="journal article" date="2021" name="New Phytol.">
        <title>Evolutionary innovations through gain and loss of genes in the ectomycorrhizal Boletales.</title>
        <authorList>
            <person name="Wu G."/>
            <person name="Miyauchi S."/>
            <person name="Morin E."/>
            <person name="Kuo A."/>
            <person name="Drula E."/>
            <person name="Varga T."/>
            <person name="Kohler A."/>
            <person name="Feng B."/>
            <person name="Cao Y."/>
            <person name="Lipzen A."/>
            <person name="Daum C."/>
            <person name="Hundley H."/>
            <person name="Pangilinan J."/>
            <person name="Johnson J."/>
            <person name="Barry K."/>
            <person name="LaButti K."/>
            <person name="Ng V."/>
            <person name="Ahrendt S."/>
            <person name="Min B."/>
            <person name="Choi I.G."/>
            <person name="Park H."/>
            <person name="Plett J.M."/>
            <person name="Magnuson J."/>
            <person name="Spatafora J.W."/>
            <person name="Nagy L.G."/>
            <person name="Henrissat B."/>
            <person name="Grigoriev I.V."/>
            <person name="Yang Z.L."/>
            <person name="Xu J."/>
            <person name="Martin F.M."/>
        </authorList>
    </citation>
    <scope>NUCLEOTIDE SEQUENCE</scope>
    <source>
        <strain evidence="1">KUC20120723A-06</strain>
    </source>
</reference>
<accession>A0ACB8AVM2</accession>
<name>A0ACB8AVM2_9AGAM</name>
<keyword evidence="2" id="KW-1185">Reference proteome</keyword>
<gene>
    <name evidence="1" type="ORF">BV22DRAFT_1135765</name>
</gene>
<comment type="caution">
    <text evidence="1">The sequence shown here is derived from an EMBL/GenBank/DDBJ whole genome shotgun (WGS) entry which is preliminary data.</text>
</comment>